<dbReference type="SUPFAM" id="SSF140383">
    <property type="entry name" value="BSD domain-like"/>
    <property type="match status" value="1"/>
</dbReference>
<dbReference type="PANTHER" id="PTHR31923:SF4">
    <property type="entry name" value="BSD DOMAIN-CONTAINING PROTEIN"/>
    <property type="match status" value="1"/>
</dbReference>
<dbReference type="PANTHER" id="PTHR31923">
    <property type="entry name" value="BSD DOMAIN-CONTAINING PROTEIN"/>
    <property type="match status" value="1"/>
</dbReference>
<name>A0A804JCN5_MUSAM</name>
<reference evidence="3" key="1">
    <citation type="submission" date="2021-03" db="EMBL/GenBank/DDBJ databases">
        <authorList>
            <consortium name="Genoscope - CEA"/>
            <person name="William W."/>
        </authorList>
    </citation>
    <scope>NUCLEOTIDE SEQUENCE</scope>
    <source>
        <strain evidence="3">Doubled-haploid Pahang</strain>
    </source>
</reference>
<evidence type="ECO:0000313" key="3">
    <source>
        <dbReference type="EMBL" id="CAG1845293.1"/>
    </source>
</evidence>
<dbReference type="Pfam" id="PF03909">
    <property type="entry name" value="BSD"/>
    <property type="match status" value="1"/>
</dbReference>
<protein>
    <submittedName>
        <fullName evidence="3">(wild Malaysian banana) hypothetical protein</fullName>
    </submittedName>
</protein>
<organism evidence="4 5">
    <name type="scientific">Musa acuminata subsp. malaccensis</name>
    <name type="common">Wild banana</name>
    <name type="synonym">Musa malaccensis</name>
    <dbReference type="NCBI Taxonomy" id="214687"/>
    <lineage>
        <taxon>Eukaryota</taxon>
        <taxon>Viridiplantae</taxon>
        <taxon>Streptophyta</taxon>
        <taxon>Embryophyta</taxon>
        <taxon>Tracheophyta</taxon>
        <taxon>Spermatophyta</taxon>
        <taxon>Magnoliopsida</taxon>
        <taxon>Liliopsida</taxon>
        <taxon>Zingiberales</taxon>
        <taxon>Musaceae</taxon>
        <taxon>Musa</taxon>
    </lineage>
</organism>
<dbReference type="Gramene" id="Ma06_t04690.1">
    <property type="protein sequence ID" value="Ma06_p04690.1"/>
    <property type="gene ID" value="Ma06_g04690"/>
</dbReference>
<dbReference type="EnsemblPlants" id="Ma06_t04690.1">
    <property type="protein sequence ID" value="Ma06_p04690.1"/>
    <property type="gene ID" value="Ma06_g04690"/>
</dbReference>
<feature type="compositionally biased region" description="Pro residues" evidence="1">
    <location>
        <begin position="39"/>
        <end position="53"/>
    </location>
</feature>
<dbReference type="Proteomes" id="UP000012960">
    <property type="component" value="Unplaced"/>
</dbReference>
<reference evidence="4" key="2">
    <citation type="submission" date="2021-05" db="UniProtKB">
        <authorList>
            <consortium name="EnsemblPlants"/>
        </authorList>
    </citation>
    <scope>IDENTIFICATION</scope>
    <source>
        <strain evidence="4">subsp. malaccensis</strain>
    </source>
</reference>
<evidence type="ECO:0000313" key="4">
    <source>
        <dbReference type="EnsemblPlants" id="Ma06_p04690.1"/>
    </source>
</evidence>
<keyword evidence="5" id="KW-1185">Reference proteome</keyword>
<dbReference type="AlphaFoldDB" id="A0A804JCN5"/>
<sequence length="373" mass="41789">MAVRGFRGVRDDLSELGRHLLDIACFISPLLPPPHHDSPPPSPRLPAAPPPSPRLSSRALAGILSDLAEIGGGFRSGLSRLSGAFRSPADRYGGYPDRAGYAGTVGVSEELLEFVSDLVKCPESWLDFPVSVDDPFNMSCTQREHISTVEDAIPDLQSLRLSLCPTYMSEEYFWRIYFTLLHPKLSKHDSELLSTSQILDSMRITAKETCNRPSTQSQNLDSESLPSLMSEKCSTIQQEHNEAWQDALMAKSRSQLSIDQWSEVTNPADASSDTIKFVPDDVSLRDTTEGNVLVMEKYMDSLLTEEEQVRLPYSFRRKHVSASEEIMINRKMPKLKMSSDEESGDWQAVEDSDFEILEKSSVNKSTESFHRHT</sequence>
<feature type="region of interest" description="Disordered" evidence="1">
    <location>
        <begin position="32"/>
        <end position="54"/>
    </location>
</feature>
<evidence type="ECO:0000313" key="5">
    <source>
        <dbReference type="Proteomes" id="UP000012960"/>
    </source>
</evidence>
<dbReference type="PROSITE" id="PS50858">
    <property type="entry name" value="BSD"/>
    <property type="match status" value="1"/>
</dbReference>
<dbReference type="InterPro" id="IPR035925">
    <property type="entry name" value="BSD_dom_sf"/>
</dbReference>
<dbReference type="InterPro" id="IPR005607">
    <property type="entry name" value="BSD_dom"/>
</dbReference>
<feature type="domain" description="BSD" evidence="2">
    <location>
        <begin position="142"/>
        <end position="185"/>
    </location>
</feature>
<gene>
    <name evidence="3" type="ORF">GSMUA_150880.1</name>
</gene>
<proteinExistence type="predicted"/>
<evidence type="ECO:0000256" key="1">
    <source>
        <dbReference type="SAM" id="MobiDB-lite"/>
    </source>
</evidence>
<dbReference type="EMBL" id="HG996471">
    <property type="protein sequence ID" value="CAG1845293.1"/>
    <property type="molecule type" value="Genomic_DNA"/>
</dbReference>
<dbReference type="OMA" id="PEAWIDY"/>
<accession>A0A804JCN5</accession>
<evidence type="ECO:0000259" key="2">
    <source>
        <dbReference type="PROSITE" id="PS50858"/>
    </source>
</evidence>
<dbReference type="Gene3D" id="1.10.3970.10">
    <property type="entry name" value="BSD domain"/>
    <property type="match status" value="1"/>
</dbReference>
<dbReference type="OrthoDB" id="1076611at2759"/>
<dbReference type="SMART" id="SM00751">
    <property type="entry name" value="BSD"/>
    <property type="match status" value="1"/>
</dbReference>
<dbReference type="InParanoid" id="A0A804JCN5"/>